<keyword evidence="1" id="KW-0732">Signal</keyword>
<dbReference type="AlphaFoldDB" id="W9RFM5"/>
<dbReference type="EMBL" id="KE344673">
    <property type="protein sequence ID" value="EXB75159.1"/>
    <property type="molecule type" value="Genomic_DNA"/>
</dbReference>
<evidence type="ECO:0000313" key="3">
    <source>
        <dbReference type="Proteomes" id="UP000030645"/>
    </source>
</evidence>
<feature type="chain" id="PRO_5004932551" evidence="1">
    <location>
        <begin position="29"/>
        <end position="109"/>
    </location>
</feature>
<protein>
    <submittedName>
        <fullName evidence="2">Uncharacterized protein</fullName>
    </submittedName>
</protein>
<feature type="signal peptide" evidence="1">
    <location>
        <begin position="1"/>
        <end position="28"/>
    </location>
</feature>
<sequence length="109" mass="12104">MDLSLKFNFLHFFLPLLLLSGRRGTCSASRHLLPLKKPFTLQLGPRSSSPLSENVNVTDILLFPAMPTFSFITAMPNSTPLVHLPIGFEISSGSLLLKYEKPTEVYGQL</sequence>
<proteinExistence type="predicted"/>
<evidence type="ECO:0000256" key="1">
    <source>
        <dbReference type="SAM" id="SignalP"/>
    </source>
</evidence>
<reference evidence="3" key="1">
    <citation type="submission" date="2013-01" db="EMBL/GenBank/DDBJ databases">
        <title>Draft Genome Sequence of a Mulberry Tree, Morus notabilis C.K. Schneid.</title>
        <authorList>
            <person name="He N."/>
            <person name="Zhao S."/>
        </authorList>
    </citation>
    <scope>NUCLEOTIDE SEQUENCE</scope>
</reference>
<accession>W9RFM5</accession>
<name>W9RFM5_9ROSA</name>
<evidence type="ECO:0000313" key="2">
    <source>
        <dbReference type="EMBL" id="EXB75159.1"/>
    </source>
</evidence>
<organism evidence="2 3">
    <name type="scientific">Morus notabilis</name>
    <dbReference type="NCBI Taxonomy" id="981085"/>
    <lineage>
        <taxon>Eukaryota</taxon>
        <taxon>Viridiplantae</taxon>
        <taxon>Streptophyta</taxon>
        <taxon>Embryophyta</taxon>
        <taxon>Tracheophyta</taxon>
        <taxon>Spermatophyta</taxon>
        <taxon>Magnoliopsida</taxon>
        <taxon>eudicotyledons</taxon>
        <taxon>Gunneridae</taxon>
        <taxon>Pentapetalae</taxon>
        <taxon>rosids</taxon>
        <taxon>fabids</taxon>
        <taxon>Rosales</taxon>
        <taxon>Moraceae</taxon>
        <taxon>Moreae</taxon>
        <taxon>Morus</taxon>
    </lineage>
</organism>
<gene>
    <name evidence="2" type="ORF">L484_025938</name>
</gene>
<dbReference type="Proteomes" id="UP000030645">
    <property type="component" value="Unassembled WGS sequence"/>
</dbReference>
<keyword evidence="3" id="KW-1185">Reference proteome</keyword>